<gene>
    <name evidence="1" type="ORF">F4820DRAFT_320897</name>
</gene>
<keyword evidence="2" id="KW-1185">Reference proteome</keyword>
<reference evidence="1 2" key="1">
    <citation type="journal article" date="2022" name="New Phytol.">
        <title>Ecological generalism drives hyperdiversity of secondary metabolite gene clusters in xylarialean endophytes.</title>
        <authorList>
            <person name="Franco M.E.E."/>
            <person name="Wisecaver J.H."/>
            <person name="Arnold A.E."/>
            <person name="Ju Y.M."/>
            <person name="Slot J.C."/>
            <person name="Ahrendt S."/>
            <person name="Moore L.P."/>
            <person name="Eastman K.E."/>
            <person name="Scott K."/>
            <person name="Konkel Z."/>
            <person name="Mondo S.J."/>
            <person name="Kuo A."/>
            <person name="Hayes R.D."/>
            <person name="Haridas S."/>
            <person name="Andreopoulos B."/>
            <person name="Riley R."/>
            <person name="LaButti K."/>
            <person name="Pangilinan J."/>
            <person name="Lipzen A."/>
            <person name="Amirebrahimi M."/>
            <person name="Yan J."/>
            <person name="Adam C."/>
            <person name="Keymanesh K."/>
            <person name="Ng V."/>
            <person name="Louie K."/>
            <person name="Northen T."/>
            <person name="Drula E."/>
            <person name="Henrissat B."/>
            <person name="Hsieh H.M."/>
            <person name="Youens-Clark K."/>
            <person name="Lutzoni F."/>
            <person name="Miadlikowska J."/>
            <person name="Eastwood D.C."/>
            <person name="Hamelin R.C."/>
            <person name="Grigoriev I.V."/>
            <person name="U'Ren J.M."/>
        </authorList>
    </citation>
    <scope>NUCLEOTIDE SEQUENCE [LARGE SCALE GENOMIC DNA]</scope>
    <source>
        <strain evidence="1 2">CBS 119005</strain>
    </source>
</reference>
<protein>
    <submittedName>
        <fullName evidence="1">Uncharacterized protein</fullName>
    </submittedName>
</protein>
<sequence length="86" mass="9845">MLKVRIACFVSAFLVVTCPFPVPPMGLALVFLLSYNCSEEEILSRSIWFYTPWRSRGLIIVLLLFLFLFVTAATRLFYTPSSFISI</sequence>
<dbReference type="EMBL" id="MU393426">
    <property type="protein sequence ID" value="KAI4870090.1"/>
    <property type="molecule type" value="Genomic_DNA"/>
</dbReference>
<evidence type="ECO:0000313" key="2">
    <source>
        <dbReference type="Proteomes" id="UP001497700"/>
    </source>
</evidence>
<evidence type="ECO:0000313" key="1">
    <source>
        <dbReference type="EMBL" id="KAI4870090.1"/>
    </source>
</evidence>
<dbReference type="Proteomes" id="UP001497700">
    <property type="component" value="Unassembled WGS sequence"/>
</dbReference>
<comment type="caution">
    <text evidence="1">The sequence shown here is derived from an EMBL/GenBank/DDBJ whole genome shotgun (WGS) entry which is preliminary data.</text>
</comment>
<name>A0ACB9ZFS0_9PEZI</name>
<organism evidence="1 2">
    <name type="scientific">Hypoxylon rubiginosum</name>
    <dbReference type="NCBI Taxonomy" id="110542"/>
    <lineage>
        <taxon>Eukaryota</taxon>
        <taxon>Fungi</taxon>
        <taxon>Dikarya</taxon>
        <taxon>Ascomycota</taxon>
        <taxon>Pezizomycotina</taxon>
        <taxon>Sordariomycetes</taxon>
        <taxon>Xylariomycetidae</taxon>
        <taxon>Xylariales</taxon>
        <taxon>Hypoxylaceae</taxon>
        <taxon>Hypoxylon</taxon>
    </lineage>
</organism>
<accession>A0ACB9ZFS0</accession>
<proteinExistence type="predicted"/>